<dbReference type="PANTHER" id="PTHR30429:SF0">
    <property type="entry name" value="METHIONINE-BINDING LIPOPROTEIN METQ"/>
    <property type="match status" value="1"/>
</dbReference>
<evidence type="ECO:0000313" key="8">
    <source>
        <dbReference type="EMBL" id="MCP2259017.1"/>
    </source>
</evidence>
<keyword evidence="3" id="KW-0472">Membrane</keyword>
<dbReference type="Proteomes" id="UP001205311">
    <property type="component" value="Unassembled WGS sequence"/>
</dbReference>
<keyword evidence="4" id="KW-0564">Palmitate</keyword>
<gene>
    <name evidence="8" type="ORF">LX15_002716</name>
</gene>
<keyword evidence="5 6" id="KW-0449">Lipoprotein</keyword>
<sequence>MRFRALTAAVLATTVTLGLSACGGGSDAAKDPEAPLRVGASPVPHAQILNYVKDELAKDKGLKLEVVEITDYVTPNTSLAEKSLEANYFQHKPYLEKFEADKGVKLHWVGPVHLEPLAAFSKKGVKSLAELADGAKVAVPNDPTNEARALTLLAQNGVLELKAGTERTATKNDVTKNPKNLQIVELEAAQVPRSLDEVDAAVINGNYALQAGQDLKTALAVEKAEGNPYANGLVTRPELAGDERIKKLQELLTSPRVKEYIEKNFQGAVTSATS</sequence>
<dbReference type="RefSeq" id="WP_253669922.1">
    <property type="nucleotide sequence ID" value="NZ_JAMTCP010000012.1"/>
</dbReference>
<dbReference type="InterPro" id="IPR004872">
    <property type="entry name" value="Lipoprotein_NlpA"/>
</dbReference>
<proteinExistence type="inferred from homology"/>
<keyword evidence="9" id="KW-1185">Reference proteome</keyword>
<evidence type="ECO:0000256" key="7">
    <source>
        <dbReference type="SAM" id="SignalP"/>
    </source>
</evidence>
<evidence type="ECO:0000313" key="9">
    <source>
        <dbReference type="Proteomes" id="UP001205311"/>
    </source>
</evidence>
<evidence type="ECO:0000256" key="3">
    <source>
        <dbReference type="ARBA" id="ARBA00023136"/>
    </source>
</evidence>
<reference evidence="8 9" key="1">
    <citation type="submission" date="2022-06" db="EMBL/GenBank/DDBJ databases">
        <title>Genomic Encyclopedia of Archaeal and Bacterial Type Strains, Phase II (KMG-II): from individual species to whole genera.</title>
        <authorList>
            <person name="Goeker M."/>
        </authorList>
    </citation>
    <scope>NUCLEOTIDE SEQUENCE [LARGE SCALE GENOMIC DNA]</scope>
    <source>
        <strain evidence="8 9">DSM 40477</strain>
    </source>
</reference>
<dbReference type="PIRSF" id="PIRSF002854">
    <property type="entry name" value="MetQ"/>
    <property type="match status" value="1"/>
</dbReference>
<dbReference type="PROSITE" id="PS51257">
    <property type="entry name" value="PROKAR_LIPOPROTEIN"/>
    <property type="match status" value="1"/>
</dbReference>
<dbReference type="EMBL" id="JAMTCP010000012">
    <property type="protein sequence ID" value="MCP2259017.1"/>
    <property type="molecule type" value="Genomic_DNA"/>
</dbReference>
<dbReference type="Pfam" id="PF03180">
    <property type="entry name" value="Lipoprotein_9"/>
    <property type="match status" value="1"/>
</dbReference>
<keyword evidence="2 7" id="KW-0732">Signal</keyword>
<evidence type="ECO:0000256" key="5">
    <source>
        <dbReference type="ARBA" id="ARBA00023288"/>
    </source>
</evidence>
<feature type="signal peptide" evidence="7">
    <location>
        <begin position="1"/>
        <end position="21"/>
    </location>
</feature>
<dbReference type="SUPFAM" id="SSF53850">
    <property type="entry name" value="Periplasmic binding protein-like II"/>
    <property type="match status" value="1"/>
</dbReference>
<name>A0ABT1HU32_STRSD</name>
<accession>A0ABT1HU32</accession>
<dbReference type="CDD" id="cd13597">
    <property type="entry name" value="PBP2_lipoprotein_Tp32"/>
    <property type="match status" value="1"/>
</dbReference>
<evidence type="ECO:0000256" key="2">
    <source>
        <dbReference type="ARBA" id="ARBA00022729"/>
    </source>
</evidence>
<dbReference type="PANTHER" id="PTHR30429">
    <property type="entry name" value="D-METHIONINE-BINDING LIPOPROTEIN METQ"/>
    <property type="match status" value="1"/>
</dbReference>
<dbReference type="Gene3D" id="3.40.190.10">
    <property type="entry name" value="Periplasmic binding protein-like II"/>
    <property type="match status" value="2"/>
</dbReference>
<evidence type="ECO:0000256" key="4">
    <source>
        <dbReference type="ARBA" id="ARBA00023139"/>
    </source>
</evidence>
<feature type="chain" id="PRO_5046074201" description="Lipoprotein" evidence="7">
    <location>
        <begin position="22"/>
        <end position="274"/>
    </location>
</feature>
<comment type="caution">
    <text evidence="8">The sequence shown here is derived from an EMBL/GenBank/DDBJ whole genome shotgun (WGS) entry which is preliminary data.</text>
</comment>
<protein>
    <recommendedName>
        <fullName evidence="6">Lipoprotein</fullName>
    </recommendedName>
</protein>
<comment type="subcellular location">
    <subcellularLocation>
        <location evidence="1">Membrane</location>
        <topology evidence="1">Lipid-anchor</topology>
    </subcellularLocation>
</comment>
<evidence type="ECO:0000256" key="1">
    <source>
        <dbReference type="ARBA" id="ARBA00004635"/>
    </source>
</evidence>
<comment type="similarity">
    <text evidence="6">Belongs to the nlpA lipoprotein family.</text>
</comment>
<evidence type="ECO:0000256" key="6">
    <source>
        <dbReference type="PIRNR" id="PIRNR002854"/>
    </source>
</evidence>
<organism evidence="8 9">
    <name type="scientific">Streptoalloteichus tenebrarius (strain ATCC 17920 / DSM 40477 / JCM 4838 / CBS 697.72 / NBRC 16177 / NCIMB 11028 / NRRL B-12390 / A12253. 1 / ISP 5477)</name>
    <name type="common">Streptomyces tenebrarius</name>
    <dbReference type="NCBI Taxonomy" id="1933"/>
    <lineage>
        <taxon>Bacteria</taxon>
        <taxon>Bacillati</taxon>
        <taxon>Actinomycetota</taxon>
        <taxon>Actinomycetes</taxon>
        <taxon>Pseudonocardiales</taxon>
        <taxon>Pseudonocardiaceae</taxon>
        <taxon>Streptoalloteichus</taxon>
    </lineage>
</organism>